<reference evidence="2 3" key="1">
    <citation type="journal article" date="2018" name="Evol. Lett.">
        <title>Horizontal gene cluster transfer increased hallucinogenic mushroom diversity.</title>
        <authorList>
            <person name="Reynolds H.T."/>
            <person name="Vijayakumar V."/>
            <person name="Gluck-Thaler E."/>
            <person name="Korotkin H.B."/>
            <person name="Matheny P.B."/>
            <person name="Slot J.C."/>
        </authorList>
    </citation>
    <scope>NUCLEOTIDE SEQUENCE [LARGE SCALE GENOMIC DNA]</scope>
    <source>
        <strain evidence="2 3">2631</strain>
    </source>
</reference>
<proteinExistence type="predicted"/>
<dbReference type="Proteomes" id="UP000283269">
    <property type="component" value="Unassembled WGS sequence"/>
</dbReference>
<name>A0A409XT86_PSICY</name>
<protein>
    <submittedName>
        <fullName evidence="2">Uncharacterized protein</fullName>
    </submittedName>
</protein>
<keyword evidence="1" id="KW-0472">Membrane</keyword>
<evidence type="ECO:0000256" key="1">
    <source>
        <dbReference type="SAM" id="Phobius"/>
    </source>
</evidence>
<keyword evidence="3" id="KW-1185">Reference proteome</keyword>
<accession>A0A409XT86</accession>
<feature type="transmembrane region" description="Helical" evidence="1">
    <location>
        <begin position="12"/>
        <end position="30"/>
    </location>
</feature>
<dbReference type="AlphaFoldDB" id="A0A409XT86"/>
<organism evidence="2 3">
    <name type="scientific">Psilocybe cyanescens</name>
    <dbReference type="NCBI Taxonomy" id="93625"/>
    <lineage>
        <taxon>Eukaryota</taxon>
        <taxon>Fungi</taxon>
        <taxon>Dikarya</taxon>
        <taxon>Basidiomycota</taxon>
        <taxon>Agaricomycotina</taxon>
        <taxon>Agaricomycetes</taxon>
        <taxon>Agaricomycetidae</taxon>
        <taxon>Agaricales</taxon>
        <taxon>Agaricineae</taxon>
        <taxon>Strophariaceae</taxon>
        <taxon>Psilocybe</taxon>
    </lineage>
</organism>
<evidence type="ECO:0000313" key="3">
    <source>
        <dbReference type="Proteomes" id="UP000283269"/>
    </source>
</evidence>
<dbReference type="InParanoid" id="A0A409XT86"/>
<feature type="transmembrane region" description="Helical" evidence="1">
    <location>
        <begin position="42"/>
        <end position="66"/>
    </location>
</feature>
<keyword evidence="1" id="KW-0812">Transmembrane</keyword>
<evidence type="ECO:0000313" key="2">
    <source>
        <dbReference type="EMBL" id="PPQ93930.1"/>
    </source>
</evidence>
<gene>
    <name evidence="2" type="ORF">CVT25_010671</name>
</gene>
<sequence>MSTFEFPIPTSFQSSVISSNLNSVILFSFLSATKMPANRARLVVLSTISLLYTLCMVQLVLQWYYINLVMITSGDTRDA</sequence>
<keyword evidence="1" id="KW-1133">Transmembrane helix</keyword>
<dbReference type="EMBL" id="NHYD01000554">
    <property type="protein sequence ID" value="PPQ93930.1"/>
    <property type="molecule type" value="Genomic_DNA"/>
</dbReference>
<dbReference type="OrthoDB" id="2878498at2759"/>
<comment type="caution">
    <text evidence="2">The sequence shown here is derived from an EMBL/GenBank/DDBJ whole genome shotgun (WGS) entry which is preliminary data.</text>
</comment>